<dbReference type="HOGENOM" id="CLU_060450_1_0_1"/>
<keyword evidence="15" id="KW-0472">Membrane</keyword>
<dbReference type="InterPro" id="IPR045058">
    <property type="entry name" value="GIMA/IAN/Toc"/>
</dbReference>
<dbReference type="EMBL" id="DS572196">
    <property type="protein sequence ID" value="EAL42946.2"/>
    <property type="molecule type" value="Genomic_DNA"/>
</dbReference>
<keyword evidence="11" id="KW-0460">Magnesium</keyword>
<evidence type="ECO:0000256" key="6">
    <source>
        <dbReference type="ARBA" id="ARBA00022692"/>
    </source>
</evidence>
<dbReference type="Proteomes" id="UP000001926">
    <property type="component" value="Partially assembled WGS sequence"/>
</dbReference>
<evidence type="ECO:0000256" key="3">
    <source>
        <dbReference type="ARBA" id="ARBA00022448"/>
    </source>
</evidence>
<dbReference type="Pfam" id="PF04548">
    <property type="entry name" value="AIG1"/>
    <property type="match status" value="1"/>
</dbReference>
<evidence type="ECO:0000256" key="12">
    <source>
        <dbReference type="ARBA" id="ARBA00022927"/>
    </source>
</evidence>
<dbReference type="RefSeq" id="XP_648332.2">
    <property type="nucleotide sequence ID" value="XM_643240.2"/>
</dbReference>
<dbReference type="VEuPathDB" id="AmoebaDB:EHI_199470"/>
<dbReference type="VEuPathDB" id="AmoebaDB:EHI5A_157370"/>
<dbReference type="PROSITE" id="PS51720">
    <property type="entry name" value="G_AIG1"/>
    <property type="match status" value="1"/>
</dbReference>
<dbReference type="OMA" id="NIDIPMC"/>
<keyword evidence="19" id="KW-1185">Reference proteome</keyword>
<dbReference type="VEuPathDB" id="AmoebaDB:EHI7A_133610"/>
<evidence type="ECO:0000256" key="15">
    <source>
        <dbReference type="ARBA" id="ARBA00023136"/>
    </source>
</evidence>
<dbReference type="InterPro" id="IPR027417">
    <property type="entry name" value="P-loop_NTPase"/>
</dbReference>
<keyword evidence="12" id="KW-0653">Protein transport</keyword>
<dbReference type="GeneID" id="3402576"/>
<comment type="subcellular location">
    <subcellularLocation>
        <location evidence="2">Membrane</location>
        <topology evidence="2">Single-pass membrane protein</topology>
    </subcellularLocation>
    <subcellularLocation>
        <location evidence="16">Plastid</location>
        <location evidence="16">Chloroplast outer membrane</location>
    </subcellularLocation>
</comment>
<dbReference type="VEuPathDB" id="AmoebaDB:KM1_294190"/>
<evidence type="ECO:0000256" key="1">
    <source>
        <dbReference type="ARBA" id="ARBA00001946"/>
    </source>
</evidence>
<evidence type="ECO:0000256" key="9">
    <source>
        <dbReference type="ARBA" id="ARBA00022801"/>
    </source>
</evidence>
<sequence length="294" mass="34277">MSLQEDELKQKQTKLLLIGESGNGKSSLGNFILQKNVFEVSGSTKPVTKEVVKCFGKGDRSDVVVIDTPGFNGTDNFDNEHIQNIVNCVRVEGLQGIILTINFHNHRFTDNIKQIIKIINDVFPIKDIWKHVCIVWTECENSLPPKKIEKGKINKEQFKENIISFINQINKTDKEFDIPMYFVDSQPDEDYDNRRSEIEIERLIEWGRGLKLVDEKEINKLICEYKEIRIEEKKEKGKIIKETEYSITYEINTYRREIKIKYNGKEIVGEWKLISTRTITENKRNTNQSDCVVV</sequence>
<keyword evidence="7" id="KW-0479">Metal-binding</keyword>
<evidence type="ECO:0000256" key="5">
    <source>
        <dbReference type="ARBA" id="ARBA00022640"/>
    </source>
</evidence>
<comment type="cofactor">
    <cofactor evidence="1">
        <name>Mg(2+)</name>
        <dbReference type="ChEBI" id="CHEBI:18420"/>
    </cofactor>
</comment>
<evidence type="ECO:0000256" key="2">
    <source>
        <dbReference type="ARBA" id="ARBA00004167"/>
    </source>
</evidence>
<evidence type="ECO:0000256" key="4">
    <source>
        <dbReference type="ARBA" id="ARBA00022528"/>
    </source>
</evidence>
<dbReference type="KEGG" id="ehi:EHI_199470"/>
<accession>C4MBT2</accession>
<keyword evidence="3" id="KW-0813">Transport</keyword>
<dbReference type="GO" id="GO:0016020">
    <property type="term" value="C:membrane"/>
    <property type="evidence" value="ECO:0007669"/>
    <property type="project" value="UniProtKB-SubCell"/>
</dbReference>
<evidence type="ECO:0000256" key="8">
    <source>
        <dbReference type="ARBA" id="ARBA00022741"/>
    </source>
</evidence>
<dbReference type="GO" id="GO:0003924">
    <property type="term" value="F:GTPase activity"/>
    <property type="evidence" value="ECO:0000318"/>
    <property type="project" value="GO_Central"/>
</dbReference>
<evidence type="ECO:0000256" key="11">
    <source>
        <dbReference type="ARBA" id="ARBA00022842"/>
    </source>
</evidence>
<keyword evidence="5" id="KW-0934">Plastid</keyword>
<feature type="domain" description="AIG1-type G" evidence="17">
    <location>
        <begin position="10"/>
        <end position="233"/>
    </location>
</feature>
<dbReference type="GO" id="GO:0046872">
    <property type="term" value="F:metal ion binding"/>
    <property type="evidence" value="ECO:0007669"/>
    <property type="project" value="UniProtKB-KW"/>
</dbReference>
<reference evidence="18" key="2">
    <citation type="submission" date="2007-03" db="EMBL/GenBank/DDBJ databases">
        <authorList>
            <person name="Lorenzi H."/>
            <person name="Amedeo P."/>
            <person name="Inman J."/>
            <person name="Schobel S."/>
            <person name="Caler E."/>
        </authorList>
    </citation>
    <scope>GENOME REANNOTATION</scope>
    <source>
        <strain evidence="18">HM-1:IMSS</strain>
    </source>
</reference>
<reference evidence="18" key="1">
    <citation type="journal article" date="2005" name="Nature">
        <title>The genome of the protist parasite Entamoeba histolytica.</title>
        <authorList>
            <person name="Loftus B."/>
            <person name="Anderson I."/>
            <person name="Davies R."/>
            <person name="Alsmark U.C."/>
            <person name="Samuelson J."/>
            <person name="Amedeo P."/>
            <person name="Roncaglia P."/>
            <person name="Berriman M."/>
            <person name="Hirt R.P."/>
            <person name="Mann B.J."/>
            <person name="Nozaki T."/>
            <person name="Suh B."/>
            <person name="Pop M."/>
            <person name="Duchene M."/>
            <person name="Ackers J."/>
            <person name="Tannich E."/>
            <person name="Leippe M."/>
            <person name="Hofer M."/>
            <person name="Bruchhaus I."/>
            <person name="Willhoeft U."/>
            <person name="Bhattacharya A."/>
            <person name="Chillingworth T."/>
            <person name="Churcher C."/>
            <person name="Hance Z."/>
            <person name="Harris B."/>
            <person name="Harris D."/>
            <person name="Jagels K."/>
            <person name="Moule S."/>
            <person name="Mungall K."/>
            <person name="Ormond D."/>
            <person name="Squares R."/>
            <person name="Whitehead S."/>
            <person name="Quail M.A."/>
            <person name="Rabbinowitsch E."/>
            <person name="Norbertczak H."/>
            <person name="Price C."/>
            <person name="Wang Z."/>
            <person name="Guillen N."/>
            <person name="Gilchrist C."/>
            <person name="Stroup S.E."/>
            <person name="Bhattacharya S."/>
            <person name="Lohia A."/>
            <person name="Foster P.G."/>
            <person name="Sicheritz-Ponten T."/>
            <person name="Weber C."/>
            <person name="Singh U."/>
            <person name="Mukherjee C."/>
            <person name="El-Sayed N.M."/>
            <person name="Petri W.A.Jr."/>
            <person name="Clark C.G."/>
            <person name="Embley T.M."/>
            <person name="Barrell B."/>
            <person name="Fraser C.M."/>
            <person name="Hall N."/>
        </authorList>
    </citation>
    <scope>NUCLEOTIDE SEQUENCE [LARGE SCALE GENOMIC DNA]</scope>
    <source>
        <strain evidence="18">HM-1:IMSS</strain>
    </source>
</reference>
<dbReference type="GO" id="GO:0015031">
    <property type="term" value="P:protein transport"/>
    <property type="evidence" value="ECO:0007669"/>
    <property type="project" value="UniProtKB-KW"/>
</dbReference>
<evidence type="ECO:0000259" key="17">
    <source>
        <dbReference type="PROSITE" id="PS51720"/>
    </source>
</evidence>
<keyword evidence="6" id="KW-0812">Transmembrane</keyword>
<evidence type="ECO:0000256" key="13">
    <source>
        <dbReference type="ARBA" id="ARBA00022989"/>
    </source>
</evidence>
<evidence type="ECO:0000256" key="7">
    <source>
        <dbReference type="ARBA" id="ARBA00022723"/>
    </source>
</evidence>
<dbReference type="OrthoDB" id="8954335at2759"/>
<evidence type="ECO:0000256" key="16">
    <source>
        <dbReference type="ARBA" id="ARBA00024013"/>
    </source>
</evidence>
<dbReference type="SUPFAM" id="SSF52540">
    <property type="entry name" value="P-loop containing nucleoside triphosphate hydrolases"/>
    <property type="match status" value="1"/>
</dbReference>
<keyword evidence="4" id="KW-0150">Chloroplast</keyword>
<dbReference type="PANTHER" id="PTHR10903:SF135">
    <property type="entry name" value="TRANSLOCASE OF CHLOROPLAST 120, CHLOROPLASTIC-RELATED"/>
    <property type="match status" value="1"/>
</dbReference>
<dbReference type="InParanoid" id="C4MBT2"/>
<organism evidence="18 19">
    <name type="scientific">Entamoeba histolytica (strain ATCC 30459 / HM-1:IMSS / ABRM)</name>
    <dbReference type="NCBI Taxonomy" id="294381"/>
    <lineage>
        <taxon>Eukaryota</taxon>
        <taxon>Amoebozoa</taxon>
        <taxon>Evosea</taxon>
        <taxon>Archamoebae</taxon>
        <taxon>Mastigamoebida</taxon>
        <taxon>Entamoebidae</taxon>
        <taxon>Entamoeba</taxon>
    </lineage>
</organism>
<name>C4MBT2_ENTH1</name>
<dbReference type="InterPro" id="IPR006703">
    <property type="entry name" value="G_AIG1"/>
</dbReference>
<evidence type="ECO:0000256" key="10">
    <source>
        <dbReference type="ARBA" id="ARBA00022805"/>
    </source>
</evidence>
<gene>
    <name evidence="18" type="ORF">EHI_199470</name>
</gene>
<evidence type="ECO:0000313" key="19">
    <source>
        <dbReference type="Proteomes" id="UP000001926"/>
    </source>
</evidence>
<dbReference type="PANTHER" id="PTHR10903">
    <property type="entry name" value="GTPASE, IMAP FAMILY MEMBER-RELATED"/>
    <property type="match status" value="1"/>
</dbReference>
<proteinExistence type="predicted"/>
<dbReference type="FunFam" id="3.40.50.300:FF:001252">
    <property type="entry name" value="AIG1 family protein"/>
    <property type="match status" value="1"/>
</dbReference>
<dbReference type="Gene3D" id="3.40.50.300">
    <property type="entry name" value="P-loop containing nucleotide triphosphate hydrolases"/>
    <property type="match status" value="1"/>
</dbReference>
<protein>
    <submittedName>
        <fullName evidence="18">AIG1 family protein</fullName>
    </submittedName>
</protein>
<dbReference type="AlphaFoldDB" id="C4MBT2"/>
<keyword evidence="9" id="KW-0378">Hydrolase</keyword>
<dbReference type="GO" id="GO:0005525">
    <property type="term" value="F:GTP binding"/>
    <property type="evidence" value="ECO:0007669"/>
    <property type="project" value="UniProtKB-KW"/>
</dbReference>
<keyword evidence="10" id="KW-1002">Plastid outer membrane</keyword>
<keyword evidence="13" id="KW-1133">Transmembrane helix</keyword>
<keyword evidence="8" id="KW-0547">Nucleotide-binding</keyword>
<keyword evidence="14" id="KW-0342">GTP-binding</keyword>
<evidence type="ECO:0000256" key="14">
    <source>
        <dbReference type="ARBA" id="ARBA00023134"/>
    </source>
</evidence>
<dbReference type="VEuPathDB" id="AmoebaDB:EHI8A_232120"/>
<evidence type="ECO:0000313" key="18">
    <source>
        <dbReference type="EMBL" id="EAL42946.2"/>
    </source>
</evidence>